<evidence type="ECO:0000313" key="18">
    <source>
        <dbReference type="EMBL" id="KAF7817405.1"/>
    </source>
</evidence>
<evidence type="ECO:0000256" key="6">
    <source>
        <dbReference type="ARBA" id="ARBA00022576"/>
    </source>
</evidence>
<protein>
    <recommendedName>
        <fullName evidence="17">Branched-chain-amino-acid aminotransferase</fullName>
        <ecNumber evidence="17">2.6.1.42</ecNumber>
    </recommendedName>
</protein>
<dbReference type="PANTHER" id="PTHR42825">
    <property type="entry name" value="AMINO ACID AMINOTRANSFERASE"/>
    <property type="match status" value="1"/>
</dbReference>
<evidence type="ECO:0000256" key="1">
    <source>
        <dbReference type="ARBA" id="ARBA00001933"/>
    </source>
</evidence>
<dbReference type="InterPro" id="IPR001544">
    <property type="entry name" value="Aminotrans_IV"/>
</dbReference>
<keyword evidence="9 16" id="KW-0663">Pyridoxal phosphate</keyword>
<comment type="caution">
    <text evidence="18">The sequence shown here is derived from an EMBL/GenBank/DDBJ whole genome shotgun (WGS) entry which is preliminary data.</text>
</comment>
<comment type="pathway">
    <text evidence="2">Amino-acid biosynthesis; L-isoleucine biosynthesis; L-isoleucine from 2-oxobutanoate: step 4/4.</text>
</comment>
<dbReference type="PIRSF" id="PIRSF006468">
    <property type="entry name" value="BCAT1"/>
    <property type="match status" value="1"/>
</dbReference>
<dbReference type="EC" id="2.6.1.42" evidence="17"/>
<keyword evidence="10 17" id="KW-0100">Branched-chain amino acid biosynthesis</keyword>
<dbReference type="GO" id="GO:0009082">
    <property type="term" value="P:branched-chain amino acid biosynthetic process"/>
    <property type="evidence" value="ECO:0007669"/>
    <property type="project" value="UniProtKB-KW"/>
</dbReference>
<dbReference type="GO" id="GO:0005737">
    <property type="term" value="C:cytoplasm"/>
    <property type="evidence" value="ECO:0007669"/>
    <property type="project" value="UniProtKB-ARBA"/>
</dbReference>
<dbReference type="PANTHER" id="PTHR42825:SF29">
    <property type="entry name" value="BRANCHED-CHAIN-AMINO-ACID AMINOTRANSFERASE"/>
    <property type="match status" value="1"/>
</dbReference>
<evidence type="ECO:0000256" key="9">
    <source>
        <dbReference type="ARBA" id="ARBA00022898"/>
    </source>
</evidence>
<evidence type="ECO:0000256" key="15">
    <source>
        <dbReference type="RuleBase" id="RU004106"/>
    </source>
</evidence>
<name>A0A834T976_9FABA</name>
<proteinExistence type="inferred from homology"/>
<evidence type="ECO:0000256" key="12">
    <source>
        <dbReference type="ARBA" id="ARBA00048798"/>
    </source>
</evidence>
<dbReference type="GO" id="GO:0004084">
    <property type="term" value="F:branched-chain-amino-acid transaminase activity"/>
    <property type="evidence" value="ECO:0007669"/>
    <property type="project" value="UniProtKB-EC"/>
</dbReference>
<dbReference type="NCBIfam" id="TIGR01123">
    <property type="entry name" value="ilvE_II"/>
    <property type="match status" value="1"/>
</dbReference>
<dbReference type="SUPFAM" id="SSF56752">
    <property type="entry name" value="D-aminoacid aminotransferase-like PLP-dependent enzymes"/>
    <property type="match status" value="1"/>
</dbReference>
<comment type="catalytic activity">
    <reaction evidence="12 17">
        <text>L-isoleucine + 2-oxoglutarate = (S)-3-methyl-2-oxopentanoate + L-glutamate</text>
        <dbReference type="Rhea" id="RHEA:24801"/>
        <dbReference type="ChEBI" id="CHEBI:16810"/>
        <dbReference type="ChEBI" id="CHEBI:29985"/>
        <dbReference type="ChEBI" id="CHEBI:35146"/>
        <dbReference type="ChEBI" id="CHEBI:58045"/>
        <dbReference type="EC" id="2.6.1.42"/>
    </reaction>
</comment>
<dbReference type="CDD" id="cd01557">
    <property type="entry name" value="BCAT_beta_family"/>
    <property type="match status" value="1"/>
</dbReference>
<comment type="catalytic activity">
    <reaction evidence="13 17">
        <text>L-leucine + 2-oxoglutarate = 4-methyl-2-oxopentanoate + L-glutamate</text>
        <dbReference type="Rhea" id="RHEA:18321"/>
        <dbReference type="ChEBI" id="CHEBI:16810"/>
        <dbReference type="ChEBI" id="CHEBI:17865"/>
        <dbReference type="ChEBI" id="CHEBI:29985"/>
        <dbReference type="ChEBI" id="CHEBI:57427"/>
        <dbReference type="EC" id="2.6.1.42"/>
    </reaction>
</comment>
<dbReference type="FunFam" id="3.30.470.10:FF:000003">
    <property type="entry name" value="Branched-chain-amino-acid aminotransferase"/>
    <property type="match status" value="1"/>
</dbReference>
<evidence type="ECO:0000256" key="2">
    <source>
        <dbReference type="ARBA" id="ARBA00004824"/>
    </source>
</evidence>
<organism evidence="18 19">
    <name type="scientific">Senna tora</name>
    <dbReference type="NCBI Taxonomy" id="362788"/>
    <lineage>
        <taxon>Eukaryota</taxon>
        <taxon>Viridiplantae</taxon>
        <taxon>Streptophyta</taxon>
        <taxon>Embryophyta</taxon>
        <taxon>Tracheophyta</taxon>
        <taxon>Spermatophyta</taxon>
        <taxon>Magnoliopsida</taxon>
        <taxon>eudicotyledons</taxon>
        <taxon>Gunneridae</taxon>
        <taxon>Pentapetalae</taxon>
        <taxon>rosids</taxon>
        <taxon>fabids</taxon>
        <taxon>Fabales</taxon>
        <taxon>Fabaceae</taxon>
        <taxon>Caesalpinioideae</taxon>
        <taxon>Cassia clade</taxon>
        <taxon>Senna</taxon>
    </lineage>
</organism>
<dbReference type="InterPro" id="IPR033939">
    <property type="entry name" value="BCAT_family"/>
</dbReference>
<evidence type="ECO:0000256" key="8">
    <source>
        <dbReference type="ARBA" id="ARBA00022679"/>
    </source>
</evidence>
<evidence type="ECO:0000313" key="19">
    <source>
        <dbReference type="Proteomes" id="UP000634136"/>
    </source>
</evidence>
<dbReference type="InterPro" id="IPR043132">
    <property type="entry name" value="BCAT-like_C"/>
</dbReference>
<dbReference type="InterPro" id="IPR036038">
    <property type="entry name" value="Aminotransferase-like"/>
</dbReference>
<keyword evidence="6 17" id="KW-0032">Aminotransferase</keyword>
<evidence type="ECO:0000256" key="3">
    <source>
        <dbReference type="ARBA" id="ARBA00004931"/>
    </source>
</evidence>
<keyword evidence="7 17" id="KW-0028">Amino-acid biosynthesis</keyword>
<keyword evidence="8 17" id="KW-0808">Transferase</keyword>
<dbReference type="InterPro" id="IPR018300">
    <property type="entry name" value="Aminotrans_IV_CS"/>
</dbReference>
<gene>
    <name evidence="18" type="ORF">G2W53_031374</name>
</gene>
<keyword evidence="19" id="KW-1185">Reference proteome</keyword>
<evidence type="ECO:0000256" key="14">
    <source>
        <dbReference type="PIRSR" id="PIRSR006468-1"/>
    </source>
</evidence>
<comment type="similarity">
    <text evidence="5 15">Belongs to the class-IV pyridoxal-phosphate-dependent aminotransferase family.</text>
</comment>
<evidence type="ECO:0000256" key="5">
    <source>
        <dbReference type="ARBA" id="ARBA00009320"/>
    </source>
</evidence>
<feature type="modified residue" description="N6-(pyridoxal phosphate)lysine" evidence="14">
    <location>
        <position position="242"/>
    </location>
</feature>
<dbReference type="Pfam" id="PF01063">
    <property type="entry name" value="Aminotran_4"/>
    <property type="match status" value="1"/>
</dbReference>
<dbReference type="InterPro" id="IPR005786">
    <property type="entry name" value="B_amino_transII"/>
</dbReference>
<dbReference type="NCBIfam" id="NF009897">
    <property type="entry name" value="PRK13357.1"/>
    <property type="match status" value="1"/>
</dbReference>
<evidence type="ECO:0000256" key="17">
    <source>
        <dbReference type="RuleBase" id="RU004517"/>
    </source>
</evidence>
<evidence type="ECO:0000256" key="10">
    <source>
        <dbReference type="ARBA" id="ARBA00023304"/>
    </source>
</evidence>
<sequence length="395" mass="43458">MALRVFDPQCLWIEGSSPRLFCKVRRRTKVAWDLAIAMLVARIGKILGIWTDVDISEDEYANVEWDGLGFGLVPTDYMYMNTCRGDQQFGEGQVSVFGNIQVSPSAGVLNYGQGLFEGTKAYRKENGHLLLFRPQENAIRMQIGAERMCMPSPSVDQFVDALKQTALANRRWVPPAGKGSLYLRPLLIGTGPVLGLAPAPEYTFLVYASPVANYFKEGTAPLNLYVEEEFDRASRRGTGSVKTISNYAPVLKAQMRAKTRGFSDVLYLDSATKKYVEEVSSCNIFIAKGKRITTPATNGTILAGITRKSVIEIAQDHGYEVEERGVAVDELAEADEVFCTGTAVGVAPVGTITYGAKRMEYKTGRATICQELHSTLSGIQTGTIQDNKGWVLEIY</sequence>
<dbReference type="Gene3D" id="3.20.10.10">
    <property type="entry name" value="D-amino Acid Aminotransferase, subunit A, domain 2"/>
    <property type="match status" value="1"/>
</dbReference>
<reference evidence="18" key="1">
    <citation type="submission" date="2020-09" db="EMBL/GenBank/DDBJ databases">
        <title>Genome-Enabled Discovery of Anthraquinone Biosynthesis in Senna tora.</title>
        <authorList>
            <person name="Kang S.-H."/>
            <person name="Pandey R.P."/>
            <person name="Lee C.-M."/>
            <person name="Sim J.-S."/>
            <person name="Jeong J.-T."/>
            <person name="Choi B.-S."/>
            <person name="Jung M."/>
            <person name="Ginzburg D."/>
            <person name="Zhao K."/>
            <person name="Won S.Y."/>
            <person name="Oh T.-J."/>
            <person name="Yu Y."/>
            <person name="Kim N.-H."/>
            <person name="Lee O.R."/>
            <person name="Lee T.-H."/>
            <person name="Bashyal P."/>
            <person name="Kim T.-S."/>
            <person name="Lee W.-H."/>
            <person name="Kawkins C."/>
            <person name="Kim C.-K."/>
            <person name="Kim J.S."/>
            <person name="Ahn B.O."/>
            <person name="Rhee S.Y."/>
            <person name="Sohng J.K."/>
        </authorList>
    </citation>
    <scope>NUCLEOTIDE SEQUENCE</scope>
    <source>
        <tissue evidence="18">Leaf</tissue>
    </source>
</reference>
<dbReference type="OrthoDB" id="409992at2759"/>
<dbReference type="PROSITE" id="PS00770">
    <property type="entry name" value="AA_TRANSFER_CLASS_4"/>
    <property type="match status" value="1"/>
</dbReference>
<dbReference type="FunFam" id="3.20.10.10:FF:000003">
    <property type="entry name" value="Branched-chain-amino-acid aminotransferase"/>
    <property type="match status" value="1"/>
</dbReference>
<dbReference type="Proteomes" id="UP000634136">
    <property type="component" value="Unassembled WGS sequence"/>
</dbReference>
<comment type="pathway">
    <text evidence="3">Amino-acid biosynthesis; L-valine biosynthesis; L-valine from pyruvate: step 4/4.</text>
</comment>
<comment type="pathway">
    <text evidence="4">Amino-acid biosynthesis; L-leucine biosynthesis; L-leucine from 3-methyl-2-oxobutanoate: step 4/4.</text>
</comment>
<evidence type="ECO:0000256" key="16">
    <source>
        <dbReference type="RuleBase" id="RU004516"/>
    </source>
</evidence>
<dbReference type="EMBL" id="JAAIUW010000009">
    <property type="protein sequence ID" value="KAF7817405.1"/>
    <property type="molecule type" value="Genomic_DNA"/>
</dbReference>
<comment type="cofactor">
    <cofactor evidence="1 16">
        <name>pyridoxal 5'-phosphate</name>
        <dbReference type="ChEBI" id="CHEBI:597326"/>
    </cofactor>
</comment>
<evidence type="ECO:0000256" key="13">
    <source>
        <dbReference type="ARBA" id="ARBA00049229"/>
    </source>
</evidence>
<dbReference type="GO" id="GO:0008652">
    <property type="term" value="P:amino acid biosynthetic process"/>
    <property type="evidence" value="ECO:0007669"/>
    <property type="project" value="UniProtKB-KW"/>
</dbReference>
<evidence type="ECO:0000256" key="7">
    <source>
        <dbReference type="ARBA" id="ARBA00022605"/>
    </source>
</evidence>
<dbReference type="InterPro" id="IPR043131">
    <property type="entry name" value="BCAT-like_N"/>
</dbReference>
<comment type="catalytic activity">
    <reaction evidence="11 17">
        <text>L-valine + 2-oxoglutarate = 3-methyl-2-oxobutanoate + L-glutamate</text>
        <dbReference type="Rhea" id="RHEA:24813"/>
        <dbReference type="ChEBI" id="CHEBI:11851"/>
        <dbReference type="ChEBI" id="CHEBI:16810"/>
        <dbReference type="ChEBI" id="CHEBI:29985"/>
        <dbReference type="ChEBI" id="CHEBI:57762"/>
        <dbReference type="EC" id="2.6.1.42"/>
    </reaction>
</comment>
<dbReference type="Gene3D" id="3.30.470.10">
    <property type="match status" value="1"/>
</dbReference>
<evidence type="ECO:0000256" key="11">
    <source>
        <dbReference type="ARBA" id="ARBA00048212"/>
    </source>
</evidence>
<dbReference type="AlphaFoldDB" id="A0A834T976"/>
<accession>A0A834T976</accession>
<evidence type="ECO:0000256" key="4">
    <source>
        <dbReference type="ARBA" id="ARBA00005072"/>
    </source>
</evidence>